<evidence type="ECO:0000313" key="1">
    <source>
        <dbReference type="EMBL" id="OAJ56054.1"/>
    </source>
</evidence>
<keyword evidence="2" id="KW-1185">Reference proteome</keyword>
<organism evidence="1 2">
    <name type="scientific">Paraburkholderia ginsengiterrae</name>
    <dbReference type="NCBI Taxonomy" id="1462993"/>
    <lineage>
        <taxon>Bacteria</taxon>
        <taxon>Pseudomonadati</taxon>
        <taxon>Pseudomonadota</taxon>
        <taxon>Betaproteobacteria</taxon>
        <taxon>Burkholderiales</taxon>
        <taxon>Burkholderiaceae</taxon>
        <taxon>Paraburkholderia</taxon>
    </lineage>
</organism>
<sequence length="65" mass="7470">MEFAYGLVRYYLGICALRELFRSLQRLYLVEWSPGRWKLPGAQAFASSRLAGRRVANPFSCGRRG</sequence>
<dbReference type="EMBL" id="LXJZ01000188">
    <property type="protein sequence ID" value="OAJ56054.1"/>
    <property type="molecule type" value="Genomic_DNA"/>
</dbReference>
<protein>
    <submittedName>
        <fullName evidence="1">Uncharacterized protein</fullName>
    </submittedName>
</protein>
<dbReference type="Proteomes" id="UP000077961">
    <property type="component" value="Unassembled WGS sequence"/>
</dbReference>
<comment type="caution">
    <text evidence="1">The sequence shown here is derived from an EMBL/GenBank/DDBJ whole genome shotgun (WGS) entry which is preliminary data.</text>
</comment>
<evidence type="ECO:0000313" key="2">
    <source>
        <dbReference type="Proteomes" id="UP000077961"/>
    </source>
</evidence>
<reference evidence="1 2" key="1">
    <citation type="submission" date="2016-04" db="EMBL/GenBank/DDBJ databases">
        <title>Reclassification of Paraburkholderia panaciterrae (Farh et al. 2015) Dobritsa &amp; Samadpour 2016 as a later homotypic synonym of Paraburkholderia ginsengiterrae (Farh et al. 2015) Dobritsa &amp; Samadpour 2016.</title>
        <authorList>
            <person name="Dobritsa A.P."/>
            <person name="Kutumbaka K."/>
            <person name="Samadpour M."/>
        </authorList>
    </citation>
    <scope>NUCLEOTIDE SEQUENCE [LARGE SCALE GENOMIC DNA]</scope>
    <source>
        <strain evidence="1 2">DCY85-1</strain>
    </source>
</reference>
<name>A0ABX2UQK1_9BURK</name>
<proteinExistence type="predicted"/>
<accession>A0ABX2UQK1</accession>
<gene>
    <name evidence="1" type="ORF">A6V36_34070</name>
</gene>